<evidence type="ECO:0000313" key="2">
    <source>
        <dbReference type="Proteomes" id="UP000472262"/>
    </source>
</evidence>
<dbReference type="PANTHER" id="PTHR24109">
    <property type="entry name" value="LEUCINE-RICH REPEAT-CONTAINING PROTEIN 31"/>
    <property type="match status" value="1"/>
</dbReference>
<dbReference type="OMA" id="SARCSAW"/>
<organism evidence="1 2">
    <name type="scientific">Sinocyclocheilus grahami</name>
    <name type="common">Dianchi golden-line fish</name>
    <name type="synonym">Barbus grahami</name>
    <dbReference type="NCBI Taxonomy" id="75366"/>
    <lineage>
        <taxon>Eukaryota</taxon>
        <taxon>Metazoa</taxon>
        <taxon>Chordata</taxon>
        <taxon>Craniata</taxon>
        <taxon>Vertebrata</taxon>
        <taxon>Euteleostomi</taxon>
        <taxon>Actinopterygii</taxon>
        <taxon>Neopterygii</taxon>
        <taxon>Teleostei</taxon>
        <taxon>Ostariophysi</taxon>
        <taxon>Cypriniformes</taxon>
        <taxon>Cyprinidae</taxon>
        <taxon>Cyprininae</taxon>
        <taxon>Sinocyclocheilus</taxon>
    </lineage>
</organism>
<dbReference type="SUPFAM" id="SSF52047">
    <property type="entry name" value="RNI-like"/>
    <property type="match status" value="1"/>
</dbReference>
<name>A0A672JWM9_SINGR</name>
<protein>
    <submittedName>
        <fullName evidence="1">Leucine rich repeat containing 31</fullName>
    </submittedName>
</protein>
<dbReference type="Ensembl" id="ENSSGRT00000002252.1">
    <property type="protein sequence ID" value="ENSSGRP00000002058.1"/>
    <property type="gene ID" value="ENSSGRG00000001234.1"/>
</dbReference>
<evidence type="ECO:0000313" key="1">
    <source>
        <dbReference type="Ensembl" id="ENSSGRP00000002058.1"/>
    </source>
</evidence>
<reference evidence="1" key="1">
    <citation type="submission" date="2025-08" db="UniProtKB">
        <authorList>
            <consortium name="Ensembl"/>
        </authorList>
    </citation>
    <scope>IDENTIFICATION</scope>
</reference>
<dbReference type="InterPro" id="IPR032675">
    <property type="entry name" value="LRR_dom_sf"/>
</dbReference>
<dbReference type="Gene3D" id="3.80.10.10">
    <property type="entry name" value="Ribonuclease Inhibitor"/>
    <property type="match status" value="2"/>
</dbReference>
<dbReference type="Pfam" id="PF00560">
    <property type="entry name" value="LRR_1"/>
    <property type="match status" value="1"/>
</dbReference>
<dbReference type="Proteomes" id="UP000472262">
    <property type="component" value="Unassembled WGS sequence"/>
</dbReference>
<dbReference type="AlphaFoldDB" id="A0A672JWM9"/>
<accession>A0A672JWM9</accession>
<dbReference type="PANTHER" id="PTHR24109:SF3">
    <property type="entry name" value="LEUCINE-RICH REPEAT-CONTAINING PROTEIN 31"/>
    <property type="match status" value="1"/>
</dbReference>
<dbReference type="InterPro" id="IPR042419">
    <property type="entry name" value="LRC31"/>
</dbReference>
<reference evidence="1" key="2">
    <citation type="submission" date="2025-09" db="UniProtKB">
        <authorList>
            <consortium name="Ensembl"/>
        </authorList>
    </citation>
    <scope>IDENTIFICATION</scope>
</reference>
<dbReference type="InterPro" id="IPR001611">
    <property type="entry name" value="Leu-rich_rpt"/>
</dbReference>
<dbReference type="SMART" id="SM00368">
    <property type="entry name" value="LRR_RI"/>
    <property type="match status" value="4"/>
</dbReference>
<dbReference type="Pfam" id="PF13516">
    <property type="entry name" value="LRR_6"/>
    <property type="match status" value="1"/>
</dbReference>
<proteinExistence type="predicted"/>
<keyword evidence="2" id="KW-1185">Reference proteome</keyword>
<sequence length="336" mass="37523">MDLSWNDLVGGSLKALTAHLQHVGKLRVLKLCSCRLTDQDLTALGEALDCIPLIEALDLSWNVGVGAENFRHLTEHLQPQSTLKELRLVDCQLSESDITALSKTCLVIQNKPIMSCKWLFIICLPMLSSLEELDLSNSKLSIKGMENFTSSLGSAPQMKTLKLSILERLNLSWKKCVGKNLRQFLEPLQPDCKLQELRLSSCNLTTEDVLHLESACQRRALSHLKQLNLSYNGSVGDGGWTSLFEKASALKGLEELDVSLRPSASLSVSPWLPALLEALPQLSSLTRLSLQHWALSLAEREKLEKILSKKNVILECDSFLLPPFWSPPERNQCNER</sequence>